<dbReference type="Proteomes" id="UP000613580">
    <property type="component" value="Unassembled WGS sequence"/>
</dbReference>
<keyword evidence="2" id="KW-1185">Reference proteome</keyword>
<evidence type="ECO:0000313" key="2">
    <source>
        <dbReference type="Proteomes" id="UP000613580"/>
    </source>
</evidence>
<evidence type="ECO:0000313" key="1">
    <source>
        <dbReference type="EMBL" id="KAF7296420.1"/>
    </source>
</evidence>
<proteinExistence type="predicted"/>
<accession>A0A8H6SBE3</accession>
<dbReference type="EMBL" id="JACAZE010000017">
    <property type="protein sequence ID" value="KAF7296420.1"/>
    <property type="molecule type" value="Genomic_DNA"/>
</dbReference>
<dbReference type="OrthoDB" id="3541472at2759"/>
<dbReference type="AlphaFoldDB" id="A0A8H6SBE3"/>
<organism evidence="1 2">
    <name type="scientific">Mycena chlorophos</name>
    <name type="common">Agaric fungus</name>
    <name type="synonym">Agaricus chlorophos</name>
    <dbReference type="NCBI Taxonomy" id="658473"/>
    <lineage>
        <taxon>Eukaryota</taxon>
        <taxon>Fungi</taxon>
        <taxon>Dikarya</taxon>
        <taxon>Basidiomycota</taxon>
        <taxon>Agaricomycotina</taxon>
        <taxon>Agaricomycetes</taxon>
        <taxon>Agaricomycetidae</taxon>
        <taxon>Agaricales</taxon>
        <taxon>Marasmiineae</taxon>
        <taxon>Mycenaceae</taxon>
        <taxon>Mycena</taxon>
    </lineage>
</organism>
<sequence>MTAFGDLAVELLLEVASYLDLETQANLRTTSKLLQSALDPSFFSVVFIPSNRLHLTSTVIFLYDLGKDASPWSKYATALVVGPALAPLRTSHRADPFNSLKFLTSVVSKLKRIKRIRIDLTAQEDPELLYDALCNKVLPLFPSINHFELKTSHLNTTMPPLSNLSTLKVHARASSSWRVRATMAAISSADPGLVPGTQSRELAPSLSDQVVNTLSRSPNLRVLHLADVFKLDWSPVWRTLQETGARPTVLTIDRLGLDGISYLKSRSGLEELIVLRCATHHGHMVIGQGTELARMFFREVLPQHSATLKTLRCPWESAAGWTLNAELVEAISVLRSLTRLEILADEADLQRNTDANAVHLLLQLIRRVPSLQYITLQFSPDRRSESHKWLIQLLTQALDVHLPSYPGIALRADPYREWLAREGDRIDDAVRWYRKSMYEADLRAMGKVNPFDEKDPDIGVMVSGAVSPRRVHATTLPGSGEEKWRVIMQ</sequence>
<gene>
    <name evidence="1" type="ORF">HMN09_01112400</name>
</gene>
<name>A0A8H6SBE3_MYCCL</name>
<evidence type="ECO:0008006" key="3">
    <source>
        <dbReference type="Google" id="ProtNLM"/>
    </source>
</evidence>
<comment type="caution">
    <text evidence="1">The sequence shown here is derived from an EMBL/GenBank/DDBJ whole genome shotgun (WGS) entry which is preliminary data.</text>
</comment>
<protein>
    <recommendedName>
        <fullName evidence="3">F-box domain-containing protein</fullName>
    </recommendedName>
</protein>
<reference evidence="1" key="1">
    <citation type="submission" date="2020-05" db="EMBL/GenBank/DDBJ databases">
        <title>Mycena genomes resolve the evolution of fungal bioluminescence.</title>
        <authorList>
            <person name="Tsai I.J."/>
        </authorList>
    </citation>
    <scope>NUCLEOTIDE SEQUENCE</scope>
    <source>
        <strain evidence="1">110903Hualien_Pintung</strain>
    </source>
</reference>